<keyword evidence="3" id="KW-1185">Reference proteome</keyword>
<gene>
    <name evidence="2" type="ORF">ACFOLG_16520</name>
</gene>
<sequence>MKPASPRRVLRQRLQLLLTHIGSTLPQLADSAKPEALHDLRIALRQLRSLLRVLQALPHGRPLRVLARQLAAFTRESNDWRDREVRLQQLQQLAAQADSARFAAWRRHEAFAIGAGKLQLARRQDELDALLAAIAHRGLPLLRARPARLQRRVRQALRDSRRGYRRARRQWRQRPDRAGRMHVLRLQAKRLRYQVEVCEGLLGKRWRRRAARARDDQQRLGEQRDRQLLLASLRRDAVPLPAALRRLLGLAG</sequence>
<evidence type="ECO:0000313" key="2">
    <source>
        <dbReference type="EMBL" id="MFC3533776.1"/>
    </source>
</evidence>
<dbReference type="PANTHER" id="PTHR39339:SF1">
    <property type="entry name" value="CHAD DOMAIN-CONTAINING PROTEIN"/>
    <property type="match status" value="1"/>
</dbReference>
<dbReference type="PANTHER" id="PTHR39339">
    <property type="entry name" value="SLR1444 PROTEIN"/>
    <property type="match status" value="1"/>
</dbReference>
<protein>
    <submittedName>
        <fullName evidence="2">CHAD domain-containing protein</fullName>
    </submittedName>
</protein>
<organism evidence="2 3">
    <name type="scientific">Vogesella facilis</name>
    <dbReference type="NCBI Taxonomy" id="1655232"/>
    <lineage>
        <taxon>Bacteria</taxon>
        <taxon>Pseudomonadati</taxon>
        <taxon>Pseudomonadota</taxon>
        <taxon>Betaproteobacteria</taxon>
        <taxon>Neisseriales</taxon>
        <taxon>Chromobacteriaceae</taxon>
        <taxon>Vogesella</taxon>
    </lineage>
</organism>
<reference evidence="3" key="1">
    <citation type="journal article" date="2019" name="Int. J. Syst. Evol. Microbiol.">
        <title>The Global Catalogue of Microorganisms (GCM) 10K type strain sequencing project: providing services to taxonomists for standard genome sequencing and annotation.</title>
        <authorList>
            <consortium name="The Broad Institute Genomics Platform"/>
            <consortium name="The Broad Institute Genome Sequencing Center for Infectious Disease"/>
            <person name="Wu L."/>
            <person name="Ma J."/>
        </authorList>
    </citation>
    <scope>NUCLEOTIDE SEQUENCE [LARGE SCALE GENOMIC DNA]</scope>
    <source>
        <strain evidence="3">KCTC 42742</strain>
    </source>
</reference>
<dbReference type="PROSITE" id="PS51708">
    <property type="entry name" value="CHAD"/>
    <property type="match status" value="1"/>
</dbReference>
<dbReference type="InterPro" id="IPR038186">
    <property type="entry name" value="CHAD_dom_sf"/>
</dbReference>
<evidence type="ECO:0000259" key="1">
    <source>
        <dbReference type="PROSITE" id="PS51708"/>
    </source>
</evidence>
<accession>A0ABV7RMR0</accession>
<evidence type="ECO:0000313" key="3">
    <source>
        <dbReference type="Proteomes" id="UP001595741"/>
    </source>
</evidence>
<name>A0ABV7RMR0_9NEIS</name>
<dbReference type="Pfam" id="PF05235">
    <property type="entry name" value="CHAD"/>
    <property type="match status" value="1"/>
</dbReference>
<dbReference type="Proteomes" id="UP001595741">
    <property type="component" value="Unassembled WGS sequence"/>
</dbReference>
<proteinExistence type="predicted"/>
<dbReference type="EMBL" id="JBHRXN010000036">
    <property type="protein sequence ID" value="MFC3533776.1"/>
    <property type="molecule type" value="Genomic_DNA"/>
</dbReference>
<feature type="domain" description="CHAD" evidence="1">
    <location>
        <begin position="3"/>
        <end position="252"/>
    </location>
</feature>
<dbReference type="InterPro" id="IPR007899">
    <property type="entry name" value="CHAD_dom"/>
</dbReference>
<comment type="caution">
    <text evidence="2">The sequence shown here is derived from an EMBL/GenBank/DDBJ whole genome shotgun (WGS) entry which is preliminary data.</text>
</comment>
<dbReference type="Gene3D" id="1.40.20.10">
    <property type="entry name" value="CHAD domain"/>
    <property type="match status" value="1"/>
</dbReference>
<dbReference type="RefSeq" id="WP_386093932.1">
    <property type="nucleotide sequence ID" value="NZ_JBHRXN010000036.1"/>
</dbReference>
<dbReference type="SMART" id="SM00880">
    <property type="entry name" value="CHAD"/>
    <property type="match status" value="1"/>
</dbReference>